<feature type="region of interest" description="Disordered" evidence="1">
    <location>
        <begin position="21"/>
        <end position="69"/>
    </location>
</feature>
<feature type="compositionally biased region" description="Basic and acidic residues" evidence="1">
    <location>
        <begin position="205"/>
        <end position="215"/>
    </location>
</feature>
<organism evidence="3 4">
    <name type="scientific">Lentinula detonsa</name>
    <dbReference type="NCBI Taxonomy" id="2804962"/>
    <lineage>
        <taxon>Eukaryota</taxon>
        <taxon>Fungi</taxon>
        <taxon>Dikarya</taxon>
        <taxon>Basidiomycota</taxon>
        <taxon>Agaricomycotina</taxon>
        <taxon>Agaricomycetes</taxon>
        <taxon>Agaricomycetidae</taxon>
        <taxon>Agaricales</taxon>
        <taxon>Marasmiineae</taxon>
        <taxon>Omphalotaceae</taxon>
        <taxon>Lentinula</taxon>
    </lineage>
</organism>
<accession>A0A9W8PC30</accession>
<comment type="caution">
    <text evidence="3">The sequence shown here is derived from an EMBL/GenBank/DDBJ whole genome shotgun (WGS) entry which is preliminary data.</text>
</comment>
<name>A0A9W8PC30_9AGAR</name>
<feature type="compositionally biased region" description="Low complexity" evidence="1">
    <location>
        <begin position="46"/>
        <end position="55"/>
    </location>
</feature>
<feature type="region of interest" description="Disordered" evidence="1">
    <location>
        <begin position="205"/>
        <end position="230"/>
    </location>
</feature>
<protein>
    <submittedName>
        <fullName evidence="3">Splicing factor, Prp19-binding domain-containing protein</fullName>
    </submittedName>
</protein>
<evidence type="ECO:0000313" key="4">
    <source>
        <dbReference type="Proteomes" id="UP001142393"/>
    </source>
</evidence>
<feature type="compositionally biased region" description="Basic and acidic residues" evidence="1">
    <location>
        <begin position="413"/>
        <end position="453"/>
    </location>
</feature>
<dbReference type="InterPro" id="IPR036188">
    <property type="entry name" value="FAD/NAD-bd_sf"/>
</dbReference>
<dbReference type="EMBL" id="JANVFU010000001">
    <property type="protein sequence ID" value="KAJ3751084.1"/>
    <property type="molecule type" value="Genomic_DNA"/>
</dbReference>
<feature type="compositionally biased region" description="Acidic residues" evidence="1">
    <location>
        <begin position="29"/>
        <end position="41"/>
    </location>
</feature>
<feature type="compositionally biased region" description="Acidic residues" evidence="1">
    <location>
        <begin position="132"/>
        <end position="147"/>
    </location>
</feature>
<proteinExistence type="predicted"/>
<feature type="region of interest" description="Disordered" evidence="1">
    <location>
        <begin position="388"/>
        <end position="527"/>
    </location>
</feature>
<feature type="domain" description="Micro-fibrillar-associated protein 1 C-terminal" evidence="2">
    <location>
        <begin position="144"/>
        <end position="352"/>
    </location>
</feature>
<reference evidence="3 4" key="1">
    <citation type="journal article" date="2023" name="Proc. Natl. Acad. Sci. U.S.A.">
        <title>A global phylogenomic analysis of the shiitake genus Lentinula.</title>
        <authorList>
            <person name="Sierra-Patev S."/>
            <person name="Min B."/>
            <person name="Naranjo-Ortiz M."/>
            <person name="Looney B."/>
            <person name="Konkel Z."/>
            <person name="Slot J.C."/>
            <person name="Sakamoto Y."/>
            <person name="Steenwyk J.L."/>
            <person name="Rokas A."/>
            <person name="Carro J."/>
            <person name="Camarero S."/>
            <person name="Ferreira P."/>
            <person name="Molpeceres G."/>
            <person name="Ruiz-Duenas F.J."/>
            <person name="Serrano A."/>
            <person name="Henrissat B."/>
            <person name="Drula E."/>
            <person name="Hughes K.W."/>
            <person name="Mata J.L."/>
            <person name="Ishikawa N.K."/>
            <person name="Vargas-Isla R."/>
            <person name="Ushijima S."/>
            <person name="Smith C.A."/>
            <person name="Donoghue J."/>
            <person name="Ahrendt S."/>
            <person name="Andreopoulos W."/>
            <person name="He G."/>
            <person name="LaButti K."/>
            <person name="Lipzen A."/>
            <person name="Ng V."/>
            <person name="Riley R."/>
            <person name="Sandor L."/>
            <person name="Barry K."/>
            <person name="Martinez A.T."/>
            <person name="Xiao Y."/>
            <person name="Gibbons J.G."/>
            <person name="Terashima K."/>
            <person name="Grigoriev I.V."/>
            <person name="Hibbett D."/>
        </authorList>
    </citation>
    <scope>NUCLEOTIDE SEQUENCE [LARGE SCALE GENOMIC DNA]</scope>
    <source>
        <strain evidence="3 4">TFB7810</strain>
    </source>
</reference>
<feature type="region of interest" description="Disordered" evidence="1">
    <location>
        <begin position="246"/>
        <end position="272"/>
    </location>
</feature>
<feature type="region of interest" description="Disordered" evidence="1">
    <location>
        <begin position="93"/>
        <end position="155"/>
    </location>
</feature>
<dbReference type="InterPro" id="IPR033194">
    <property type="entry name" value="MFAP1"/>
</dbReference>
<dbReference type="PANTHER" id="PTHR15327">
    <property type="entry name" value="MICROFIBRIL-ASSOCIATED PROTEIN"/>
    <property type="match status" value="1"/>
</dbReference>
<gene>
    <name evidence="3" type="ORF">DFH05DRAFT_1455950</name>
</gene>
<dbReference type="SUPFAM" id="SSF51905">
    <property type="entry name" value="FAD/NAD(P)-binding domain"/>
    <property type="match status" value="1"/>
</dbReference>
<feature type="compositionally biased region" description="Acidic residues" evidence="1">
    <location>
        <begin position="111"/>
        <end position="122"/>
    </location>
</feature>
<keyword evidence="4" id="KW-1185">Reference proteome</keyword>
<feature type="compositionally biased region" description="Acidic residues" evidence="1">
    <location>
        <begin position="56"/>
        <end position="69"/>
    </location>
</feature>
<dbReference type="InterPro" id="IPR009730">
    <property type="entry name" value="MFAP1_C"/>
</dbReference>
<feature type="compositionally biased region" description="Basic and acidic residues" evidence="1">
    <location>
        <begin position="491"/>
        <end position="509"/>
    </location>
</feature>
<evidence type="ECO:0000259" key="2">
    <source>
        <dbReference type="Pfam" id="PF06991"/>
    </source>
</evidence>
<sequence>MSGKPKQAPRLARPAARYWAGKAPKDVVEADSDTEEEEEEAHIEAGDVNIGGEQEIIQEGDEDEDEEVDMPMKKEVLKSKSMNIALRDVNISKEGKVIVAGRQESGKTALEEDEESEDESEEETKPKITQEGSEDDSSEYESDSEEEEKSKVQFRPVFIAKRNRETIAERDKFAQDTEEALQRKELELEERRKQSHDLVAESIKRELAEKEKEEQTPDVDDTDGLDPAGEFEAWRLRELARIKKEKEEEIRREQEREEIERRRAMPEEQRLKEDLERAQKLRDEKPKGQQKFLQKYWHKGAFHQDEEILQRHDFTEATESTMDVSLLPKVMQVKNFGKRSRTKYTHLLDQDTTVASGGFGGTAPVKAGGKSTEAGGCFLCGGPHMKKGPLTRSGANNTPGGSRQWGGPPREPSSWKDRGDEGRHDGDWKNGRDRSSRRDSDRDLDSYSREGRRSSPSSRRGSERDSRRRSRSPRSMTRSRSPPRRINRQNGRSERRRSRDWSEEHDSRDKRRRSVNWGGGGYKSASSVPESKYLYLSKNASSDAVLLEGFPARSTKAKQTNSPSKAFYCKSVWVYMPRVVKVAVSSTLGMDSSSIILPVPGKDQKWRIDVPMRSFQSGYYNTLISLYKHLGISFRKTDFSYSFSRLIPKNDDNSRQITTDIIYNGNSGIAGVSIPSSMRLSGKVLSSIHAAAAEAYVYGIFLLMCIKLLILYIRVLLLSIPIFRPQDVEEMTFRTWSTSMIPRGSLARWTSLDLAWMEFTQAVLVPLFSAVCTAPESDIYDHPVEEFLDYIWLTFGHHHYVALNGVQEVVSKLISGVQHVHLSSPISSIQIDPDDPSTCSIHVSNRDKARIHTGFHHIIFATQAVRAVPLLESFASSLPPHAKAKRRAVEDQVACLRQFTYCSTLVINHTDPSLLPDDIQDKRDLNLISLDRNSHPSKTQEVNLSEVEDAWSLRCLPPSYTMATHVLTPPEGYPAHLTTIYQTTNPIIEPRESRILSVATLERAVLTVQSKQALKGLNVEYERKWWQGAGQGKSRLGPLQGARRGDELDQTPGIWICGSYAYSGIPLLEGCVVSAKNVVQQGIWKSEGVRRHISF</sequence>
<evidence type="ECO:0000313" key="3">
    <source>
        <dbReference type="EMBL" id="KAJ3751084.1"/>
    </source>
</evidence>
<dbReference type="Proteomes" id="UP001142393">
    <property type="component" value="Unassembled WGS sequence"/>
</dbReference>
<dbReference type="Pfam" id="PF06991">
    <property type="entry name" value="MFAP1"/>
    <property type="match status" value="1"/>
</dbReference>
<dbReference type="AlphaFoldDB" id="A0A9W8PC30"/>
<evidence type="ECO:0000256" key="1">
    <source>
        <dbReference type="SAM" id="MobiDB-lite"/>
    </source>
</evidence>